<dbReference type="GO" id="GO:0046872">
    <property type="term" value="F:metal ion binding"/>
    <property type="evidence" value="ECO:0007669"/>
    <property type="project" value="UniProtKB-KW"/>
</dbReference>
<dbReference type="SUPFAM" id="SSF56228">
    <property type="entry name" value="Aldehyde ferredoxin oxidoreductase, N-terminal domain"/>
    <property type="match status" value="1"/>
</dbReference>
<keyword evidence="3" id="KW-0004">4Fe-4S</keyword>
<evidence type="ECO:0000256" key="1">
    <source>
        <dbReference type="ARBA" id="ARBA00001966"/>
    </source>
</evidence>
<dbReference type="GO" id="GO:0051539">
    <property type="term" value="F:4 iron, 4 sulfur cluster binding"/>
    <property type="evidence" value="ECO:0007669"/>
    <property type="project" value="UniProtKB-KW"/>
</dbReference>
<comment type="cofactor">
    <cofactor evidence="1">
        <name>[4Fe-4S] cluster</name>
        <dbReference type="ChEBI" id="CHEBI:49883"/>
    </cofactor>
</comment>
<dbReference type="Pfam" id="PF01314">
    <property type="entry name" value="AFOR_C"/>
    <property type="match status" value="1"/>
</dbReference>
<evidence type="ECO:0000256" key="6">
    <source>
        <dbReference type="ARBA" id="ARBA00023004"/>
    </source>
</evidence>
<evidence type="ECO:0000259" key="9">
    <source>
        <dbReference type="SMART" id="SM00790"/>
    </source>
</evidence>
<dbReference type="Pfam" id="PF02730">
    <property type="entry name" value="AFOR_N"/>
    <property type="match status" value="1"/>
</dbReference>
<dbReference type="InterPro" id="IPR013983">
    <property type="entry name" value="Ald_Fedxn_OxRdtase_N"/>
</dbReference>
<organism evidence="10">
    <name type="scientific">marine sediment metagenome</name>
    <dbReference type="NCBI Taxonomy" id="412755"/>
    <lineage>
        <taxon>unclassified sequences</taxon>
        <taxon>metagenomes</taxon>
        <taxon>ecological metagenomes</taxon>
    </lineage>
</organism>
<evidence type="ECO:0000256" key="3">
    <source>
        <dbReference type="ARBA" id="ARBA00022485"/>
    </source>
</evidence>
<dbReference type="InterPro" id="IPR036021">
    <property type="entry name" value="Tungsten_al_ferr_oxy-like_C"/>
</dbReference>
<dbReference type="PANTHER" id="PTHR30038">
    <property type="entry name" value="ALDEHYDE FERREDOXIN OXIDOREDUCTASE"/>
    <property type="match status" value="1"/>
</dbReference>
<keyword evidence="5" id="KW-0560">Oxidoreductase</keyword>
<dbReference type="GO" id="GO:0009055">
    <property type="term" value="F:electron transfer activity"/>
    <property type="evidence" value="ECO:0007669"/>
    <property type="project" value="InterPro"/>
</dbReference>
<gene>
    <name evidence="10" type="ORF">LCGC14_1021510</name>
</gene>
<evidence type="ECO:0000256" key="4">
    <source>
        <dbReference type="ARBA" id="ARBA00022723"/>
    </source>
</evidence>
<dbReference type="InterPro" id="IPR013985">
    <property type="entry name" value="Ald_Fedxn_OxRdtase_dom3"/>
</dbReference>
<dbReference type="AlphaFoldDB" id="A0A0F9MXD7"/>
<comment type="cofactor">
    <cofactor evidence="8">
        <name>tungstopterin</name>
        <dbReference type="ChEBI" id="CHEBI:30402"/>
    </cofactor>
</comment>
<evidence type="ECO:0000256" key="2">
    <source>
        <dbReference type="ARBA" id="ARBA00011032"/>
    </source>
</evidence>
<sequence length="642" mass="70329">MSKTKEIPVPDKIQGFSQVRLDVDLTDGKIAKTTLSNEFCRDWIGGYGFGAKILWDECPAGVDPLSPENIFVYAHGPFPGTILPTSSKYGVFAKSPLTGMFGMSISSGSVGAQARRAGINAIVIKGKAPEPVYMVVDDDDYYLVPCKDSVWGKGCWETEEILREEFQDQRLGVMTIGPGGERGSYMGCITNDRNRQAGRTGMGGVMGSKNLKAIVFRGTKGIKVAKPVEFFKIAKKLIKVANGPATAKYRDLGTPAGITSYNKLGMMPINNHREGTWDKIEDGTFTGDILNQDWVVKKVACSQCSIGCDHITKIPKDHPNWPNLYSSIDQELCYSFGTACGNYDWPSVFKCVSLTDDLGIDAISGGVTAAMACECFEEGLITKDDLGYELPFGSTVNLVKFTEELILGKGFPGKIFGDGVREAGKRLEEMGRKNASYYAMHVKGLEIPAFDVHGMSSFAVGMSVSVRGACHLRNGAYGLDAKGKFDRFGYDKPLERGKAIKDLEDIYGIIDSYIICKFTRGIYENDAELAKVFELVTGIPVTEDSIKLRGEAIVNLSKCFNVREGWTRADDRPPERFFKQPHTRGPAKGITLKEDGYQSVLSGYYEARGWDTKTGIPTDETLKRLGLDFVTGNLKPTGGKKK</sequence>
<evidence type="ECO:0000256" key="5">
    <source>
        <dbReference type="ARBA" id="ARBA00023002"/>
    </source>
</evidence>
<dbReference type="EMBL" id="LAZR01004085">
    <property type="protein sequence ID" value="KKN11940.1"/>
    <property type="molecule type" value="Genomic_DNA"/>
</dbReference>
<dbReference type="SMART" id="SM00790">
    <property type="entry name" value="AFOR_N"/>
    <property type="match status" value="1"/>
</dbReference>
<evidence type="ECO:0000313" key="10">
    <source>
        <dbReference type="EMBL" id="KKN11940.1"/>
    </source>
</evidence>
<protein>
    <recommendedName>
        <fullName evidence="9">Aldehyde ferredoxin oxidoreductase N-terminal domain-containing protein</fullName>
    </recommendedName>
</protein>
<proteinExistence type="inferred from homology"/>
<name>A0A0F9MXD7_9ZZZZ</name>
<dbReference type="InterPro" id="IPR036503">
    <property type="entry name" value="Ald_Fedxn_OxRdtase_N_sf"/>
</dbReference>
<dbReference type="Gene3D" id="3.60.9.10">
    <property type="entry name" value="Aldehyde ferredoxin oxidoreductase, N-terminal domain"/>
    <property type="match status" value="1"/>
</dbReference>
<reference evidence="10" key="1">
    <citation type="journal article" date="2015" name="Nature">
        <title>Complex archaea that bridge the gap between prokaryotes and eukaryotes.</title>
        <authorList>
            <person name="Spang A."/>
            <person name="Saw J.H."/>
            <person name="Jorgensen S.L."/>
            <person name="Zaremba-Niedzwiedzka K."/>
            <person name="Martijn J."/>
            <person name="Lind A.E."/>
            <person name="van Eijk R."/>
            <person name="Schleper C."/>
            <person name="Guy L."/>
            <person name="Ettema T.J."/>
        </authorList>
    </citation>
    <scope>NUCLEOTIDE SEQUENCE</scope>
</reference>
<dbReference type="Gene3D" id="1.10.599.10">
    <property type="entry name" value="Aldehyde Ferredoxin Oxidoreductase Protein, subunit A, domain 3"/>
    <property type="match status" value="1"/>
</dbReference>
<evidence type="ECO:0000256" key="7">
    <source>
        <dbReference type="ARBA" id="ARBA00023014"/>
    </source>
</evidence>
<dbReference type="InterPro" id="IPR051919">
    <property type="entry name" value="W-dependent_AOR"/>
</dbReference>
<accession>A0A0F9MXD7</accession>
<dbReference type="InterPro" id="IPR013984">
    <property type="entry name" value="Ald_Fedxn_OxRdtase_dom2"/>
</dbReference>
<dbReference type="Gene3D" id="1.10.569.10">
    <property type="entry name" value="Aldehyde Ferredoxin Oxidoreductase Protein, subunit A, domain 2"/>
    <property type="match status" value="1"/>
</dbReference>
<keyword evidence="6" id="KW-0408">Iron</keyword>
<keyword evidence="7" id="KW-0411">Iron-sulfur</keyword>
<keyword evidence="4" id="KW-0479">Metal-binding</keyword>
<evidence type="ECO:0000256" key="8">
    <source>
        <dbReference type="ARBA" id="ARBA00049934"/>
    </source>
</evidence>
<dbReference type="InterPro" id="IPR001203">
    <property type="entry name" value="OxRdtase_Ald_Fedxn_C"/>
</dbReference>
<feature type="domain" description="Aldehyde ferredoxin oxidoreductase N-terminal" evidence="9">
    <location>
        <begin position="16"/>
        <end position="220"/>
    </location>
</feature>
<dbReference type="PANTHER" id="PTHR30038:SF7">
    <property type="entry name" value="TUNGSTEN-CONTAINING GLYCERALDEHYDE-3-PHOSPHATE:FERREDOXIN OXIDOREDUCTASE"/>
    <property type="match status" value="1"/>
</dbReference>
<comment type="caution">
    <text evidence="10">The sequence shown here is derived from an EMBL/GenBank/DDBJ whole genome shotgun (WGS) entry which is preliminary data.</text>
</comment>
<comment type="similarity">
    <text evidence="2">Belongs to the AOR/FOR family.</text>
</comment>
<dbReference type="SUPFAM" id="SSF48310">
    <property type="entry name" value="Aldehyde ferredoxin oxidoreductase, C-terminal domains"/>
    <property type="match status" value="1"/>
</dbReference>
<dbReference type="GO" id="GO:0016625">
    <property type="term" value="F:oxidoreductase activity, acting on the aldehyde or oxo group of donors, iron-sulfur protein as acceptor"/>
    <property type="evidence" value="ECO:0007669"/>
    <property type="project" value="InterPro"/>
</dbReference>